<evidence type="ECO:0000313" key="1">
    <source>
        <dbReference type="EMBL" id="KKQ98527.1"/>
    </source>
</evidence>
<proteinExistence type="predicted"/>
<reference evidence="1 2" key="1">
    <citation type="journal article" date="2015" name="Nature">
        <title>rRNA introns, odd ribosomes, and small enigmatic genomes across a large radiation of phyla.</title>
        <authorList>
            <person name="Brown C.T."/>
            <person name="Hug L.A."/>
            <person name="Thomas B.C."/>
            <person name="Sharon I."/>
            <person name="Castelle C.J."/>
            <person name="Singh A."/>
            <person name="Wilkins M.J."/>
            <person name="Williams K.H."/>
            <person name="Banfield J.F."/>
        </authorList>
    </citation>
    <scope>NUCLEOTIDE SEQUENCE [LARGE SCALE GENOMIC DNA]</scope>
</reference>
<dbReference type="Proteomes" id="UP000034325">
    <property type="component" value="Unassembled WGS sequence"/>
</dbReference>
<dbReference type="EMBL" id="LBWA01000002">
    <property type="protein sequence ID" value="KKQ98527.1"/>
    <property type="molecule type" value="Genomic_DNA"/>
</dbReference>
<accession>A0A0G0M5L9</accession>
<protein>
    <submittedName>
        <fullName evidence="1">Uncharacterized protein</fullName>
    </submittedName>
</protein>
<gene>
    <name evidence="1" type="ORF">UT23_C0002G0027</name>
</gene>
<evidence type="ECO:0000313" key="2">
    <source>
        <dbReference type="Proteomes" id="UP000034325"/>
    </source>
</evidence>
<name>A0A0G0M5L9_9BACT</name>
<dbReference type="AlphaFoldDB" id="A0A0G0M5L9"/>
<comment type="caution">
    <text evidence="1">The sequence shown here is derived from an EMBL/GenBank/DDBJ whole genome shotgun (WGS) entry which is preliminary data.</text>
</comment>
<organism evidence="1 2">
    <name type="scientific">Candidatus Woesebacteria bacterium GW2011_GWA1_39_12</name>
    <dbReference type="NCBI Taxonomy" id="1618549"/>
    <lineage>
        <taxon>Bacteria</taxon>
        <taxon>Candidatus Woeseibacteriota</taxon>
    </lineage>
</organism>
<sequence>MERILRKGKEIDPKNQSFIIEFAGTPLWKRGEKIQVYGDYLKHSFGFDVRYNAIDPTQETELITTEDVLILALSTVDRVAKSSNKGRYTGVLLPGGILEELAYIEFYRRAGILKNDEAEPYKNMLLQYREKIGLAIVVLLSPTTSLSEDTIASLHYEKHDQYELLSSLSSKPRRIMNEGNLIELNGCFVDTIREYGGGFNKIHTVDLRDIELPFREEKIGLAFAGGIWTGLAKVYPLPGSFPLREYKPLPKTPLLVQKTD</sequence>